<accession>A0ABT2TVX5</accession>
<gene>
    <name evidence="2" type="ORF">OCV61_13270</name>
</gene>
<comment type="caution">
    <text evidence="2">The sequence shown here is derived from an EMBL/GenBank/DDBJ whole genome shotgun (WGS) entry which is preliminary data.</text>
</comment>
<dbReference type="CDD" id="cd05403">
    <property type="entry name" value="NT_KNTase_like"/>
    <property type="match status" value="1"/>
</dbReference>
<dbReference type="PANTHER" id="PTHR33933">
    <property type="entry name" value="NUCLEOTIDYLTRANSFERASE"/>
    <property type="match status" value="1"/>
</dbReference>
<dbReference type="EMBL" id="JAOQJL010000029">
    <property type="protein sequence ID" value="MCU6766369.1"/>
    <property type="molecule type" value="Genomic_DNA"/>
</dbReference>
<reference evidence="2 3" key="1">
    <citation type="journal article" date="2021" name="ISME Commun">
        <title>Automated analysis of genomic sequences facilitates high-throughput and comprehensive description of bacteria.</title>
        <authorList>
            <person name="Hitch T.C.A."/>
        </authorList>
    </citation>
    <scope>NUCLEOTIDE SEQUENCE [LARGE SCALE GENOMIC DNA]</scope>
    <source>
        <strain evidence="2 3">Sanger_23</strain>
    </source>
</reference>
<name>A0ABT2TVX5_9FIRM</name>
<evidence type="ECO:0000259" key="1">
    <source>
        <dbReference type="Pfam" id="PF01909"/>
    </source>
</evidence>
<dbReference type="InterPro" id="IPR052548">
    <property type="entry name" value="Type_VII_TA_antitoxin"/>
</dbReference>
<proteinExistence type="predicted"/>
<organism evidence="2 3">
    <name type="scientific">Blautia ammoniilytica</name>
    <dbReference type="NCBI Taxonomy" id="2981782"/>
    <lineage>
        <taxon>Bacteria</taxon>
        <taxon>Bacillati</taxon>
        <taxon>Bacillota</taxon>
        <taxon>Clostridia</taxon>
        <taxon>Lachnospirales</taxon>
        <taxon>Lachnospiraceae</taxon>
        <taxon>Blautia</taxon>
    </lineage>
</organism>
<dbReference type="RefSeq" id="WP_158422193.1">
    <property type="nucleotide sequence ID" value="NZ_JAOQJL010000029.1"/>
</dbReference>
<evidence type="ECO:0000313" key="2">
    <source>
        <dbReference type="EMBL" id="MCU6766369.1"/>
    </source>
</evidence>
<protein>
    <submittedName>
        <fullName evidence="2">Nucleotidyltransferase domain-containing protein</fullName>
    </submittedName>
</protein>
<keyword evidence="3" id="KW-1185">Reference proteome</keyword>
<dbReference type="InterPro" id="IPR043519">
    <property type="entry name" value="NT_sf"/>
</dbReference>
<dbReference type="Pfam" id="PF01909">
    <property type="entry name" value="NTP_transf_2"/>
    <property type="match status" value="1"/>
</dbReference>
<dbReference type="Proteomes" id="UP001652409">
    <property type="component" value="Unassembled WGS sequence"/>
</dbReference>
<dbReference type="InterPro" id="IPR002934">
    <property type="entry name" value="Polymerase_NTP_transf_dom"/>
</dbReference>
<feature type="domain" description="Polymerase nucleotidyl transferase" evidence="1">
    <location>
        <begin position="11"/>
        <end position="72"/>
    </location>
</feature>
<dbReference type="SUPFAM" id="SSF81301">
    <property type="entry name" value="Nucleotidyltransferase"/>
    <property type="match status" value="1"/>
</dbReference>
<sequence>MPENVSSIIYNFSREVKRLLGEKLTKVIVYGSYARGDYRDNSDVDIMILVKMTDEEIRTVKNDIYDLAFEVEMNTGIEISPVIKNEEQYEYWVDTLPFYRNVRDEGIVVSE</sequence>
<dbReference type="PANTHER" id="PTHR33933:SF3">
    <property type="entry name" value="PROTEIN ADENYLYLTRANSFERASE MJ0604-RELATED"/>
    <property type="match status" value="1"/>
</dbReference>
<dbReference type="Gene3D" id="3.30.460.10">
    <property type="entry name" value="Beta Polymerase, domain 2"/>
    <property type="match status" value="1"/>
</dbReference>
<evidence type="ECO:0000313" key="3">
    <source>
        <dbReference type="Proteomes" id="UP001652409"/>
    </source>
</evidence>